<comment type="domain">
    <text evidence="9">The J domain is necessary and sufficient to stimulate DnaK ATPase activity. Zinc center 1 plays an important role in the autonomous, DnaK-independent chaperone activity of DnaJ. Zinc center 2 is essential for interaction with DnaK and for DnaJ activity.</text>
</comment>
<dbReference type="NCBIfam" id="NF008035">
    <property type="entry name" value="PRK10767.1"/>
    <property type="match status" value="1"/>
</dbReference>
<dbReference type="InterPro" id="IPR001623">
    <property type="entry name" value="DnaJ_domain"/>
</dbReference>
<evidence type="ECO:0000256" key="1">
    <source>
        <dbReference type="ARBA" id="ARBA00022490"/>
    </source>
</evidence>
<feature type="repeat" description="CXXCXGXG motif" evidence="9">
    <location>
        <begin position="161"/>
        <end position="168"/>
    </location>
</feature>
<dbReference type="InterPro" id="IPR018253">
    <property type="entry name" value="DnaJ_domain_CS"/>
</dbReference>
<evidence type="ECO:0000313" key="15">
    <source>
        <dbReference type="Proteomes" id="UP000776252"/>
    </source>
</evidence>
<feature type="binding site" evidence="9">
    <location>
        <position position="147"/>
    </location>
    <ligand>
        <name>Zn(2+)</name>
        <dbReference type="ChEBI" id="CHEBI:29105"/>
        <label>1</label>
    </ligand>
</feature>
<evidence type="ECO:0000256" key="10">
    <source>
        <dbReference type="PROSITE-ProRule" id="PRU00546"/>
    </source>
</evidence>
<dbReference type="Proteomes" id="UP000776252">
    <property type="component" value="Unassembled WGS sequence"/>
</dbReference>
<dbReference type="PANTHER" id="PTHR43096:SF48">
    <property type="entry name" value="CHAPERONE PROTEIN DNAJ"/>
    <property type="match status" value="1"/>
</dbReference>
<feature type="binding site" evidence="9">
    <location>
        <position position="190"/>
    </location>
    <ligand>
        <name>Zn(2+)</name>
        <dbReference type="ChEBI" id="CHEBI:29105"/>
        <label>2</label>
    </ligand>
</feature>
<sequence length="373" mass="40312">MANKDYYETLGVGKDAGEEEIKKAFKKGALKYHPDRNPDNKEAEDKFKEMNEAYQVLSNSEKRARYDQYGTADANGSGFEGSSDFSGFGGFGDIFGDIFGGGFSSRNQNGPKKGADLEYNINLTFEESVFGVEKDVSITRNEKCGDCNGSGAKAGTTPKTCDKCGGNGQIKVQRNTAFGSFASMSTCDKCGGSGKIISEPCKTCHGSGKQRKNRKIKVNIPGGVDTGNVMPLRGQGEQGEKGGPAGDLYINIRVTPHKTFKRKGIDIHIESHISFGYASMGTEIKVPTVDGDVKYKVPGGTQSGTVFRLKGKGIPRVNGHGRGDQYVKVIVDIPKSLNDKQKEALKVFMQANGESVEIFEENKKSFVDKILGK</sequence>
<feature type="binding site" evidence="9">
    <location>
        <position position="204"/>
    </location>
    <ligand>
        <name>Zn(2+)</name>
        <dbReference type="ChEBI" id="CHEBI:29105"/>
        <label>1</label>
    </ligand>
</feature>
<comment type="subunit">
    <text evidence="9">Homodimer.</text>
</comment>
<keyword evidence="6 9" id="KW-0862">Zinc</keyword>
<dbReference type="Pfam" id="PF00684">
    <property type="entry name" value="DnaJ_CXXCXGXG"/>
    <property type="match status" value="1"/>
</dbReference>
<keyword evidence="1 9" id="KW-0963">Cytoplasm</keyword>
<proteinExistence type="inferred from homology"/>
<feature type="binding site" evidence="9">
    <location>
        <position position="201"/>
    </location>
    <ligand>
        <name>Zn(2+)</name>
        <dbReference type="ChEBI" id="CHEBI:29105"/>
        <label>1</label>
    </ligand>
</feature>
<dbReference type="HAMAP" id="MF_01152">
    <property type="entry name" value="DnaJ"/>
    <property type="match status" value="1"/>
</dbReference>
<comment type="subcellular location">
    <subcellularLocation>
        <location evidence="9">Cytoplasm</location>
    </subcellularLocation>
</comment>
<dbReference type="InterPro" id="IPR012724">
    <property type="entry name" value="DnaJ"/>
</dbReference>
<keyword evidence="15" id="KW-1185">Reference proteome</keyword>
<feature type="repeat" description="CXXCXGXG motif" evidence="9">
    <location>
        <begin position="201"/>
        <end position="208"/>
    </location>
</feature>
<keyword evidence="8 9" id="KW-0143">Chaperone</keyword>
<comment type="caution">
    <text evidence="14">The sequence shown here is derived from an EMBL/GenBank/DDBJ whole genome shotgun (WGS) entry which is preliminary data.</text>
</comment>
<evidence type="ECO:0000256" key="6">
    <source>
        <dbReference type="ARBA" id="ARBA00022833"/>
    </source>
</evidence>
<comment type="cofactor">
    <cofactor evidence="9">
        <name>Zn(2+)</name>
        <dbReference type="ChEBI" id="CHEBI:29105"/>
    </cofactor>
    <text evidence="9">Binds 2 Zn(2+) ions per monomer.</text>
</comment>
<comment type="similarity">
    <text evidence="9">Belongs to the DnaJ family.</text>
</comment>
<feature type="repeat" description="CXXCXGXG motif" evidence="9">
    <location>
        <begin position="144"/>
        <end position="151"/>
    </location>
</feature>
<protein>
    <recommendedName>
        <fullName evidence="9">Chaperone protein DnaJ</fullName>
    </recommendedName>
</protein>
<feature type="domain" description="CR-type" evidence="13">
    <location>
        <begin position="131"/>
        <end position="213"/>
    </location>
</feature>
<evidence type="ECO:0000259" key="12">
    <source>
        <dbReference type="PROSITE" id="PS50076"/>
    </source>
</evidence>
<evidence type="ECO:0000256" key="9">
    <source>
        <dbReference type="HAMAP-Rule" id="MF_01152"/>
    </source>
</evidence>
<evidence type="ECO:0000259" key="13">
    <source>
        <dbReference type="PROSITE" id="PS51188"/>
    </source>
</evidence>
<evidence type="ECO:0000256" key="4">
    <source>
        <dbReference type="ARBA" id="ARBA00022737"/>
    </source>
</evidence>
<keyword evidence="7 9" id="KW-0346">Stress response</keyword>
<keyword evidence="2 9" id="KW-0235">DNA replication</keyword>
<dbReference type="CDD" id="cd06257">
    <property type="entry name" value="DnaJ"/>
    <property type="match status" value="1"/>
</dbReference>
<accession>A0ABS6BTF1</accession>
<dbReference type="CDD" id="cd10747">
    <property type="entry name" value="DnaJ_C"/>
    <property type="match status" value="1"/>
</dbReference>
<feature type="domain" description="J" evidence="12">
    <location>
        <begin position="5"/>
        <end position="70"/>
    </location>
</feature>
<dbReference type="Pfam" id="PF01556">
    <property type="entry name" value="DnaJ_C"/>
    <property type="match status" value="1"/>
</dbReference>
<dbReference type="NCBIfam" id="NF010890">
    <property type="entry name" value="PRK14297.1"/>
    <property type="match status" value="1"/>
</dbReference>
<keyword evidence="4 9" id="KW-0677">Repeat</keyword>
<dbReference type="SMART" id="SM00271">
    <property type="entry name" value="DnaJ"/>
    <property type="match status" value="1"/>
</dbReference>
<dbReference type="InterPro" id="IPR001305">
    <property type="entry name" value="HSP_DnaJ_Cys-rich_dom"/>
</dbReference>
<feature type="region of interest" description="Disordered" evidence="11">
    <location>
        <begin position="220"/>
        <end position="244"/>
    </location>
</feature>
<dbReference type="PROSITE" id="PS50076">
    <property type="entry name" value="DNAJ_2"/>
    <property type="match status" value="1"/>
</dbReference>
<organism evidence="14 15">
    <name type="scientific">Clostridium frigoris</name>
    <dbReference type="NCBI Taxonomy" id="205327"/>
    <lineage>
        <taxon>Bacteria</taxon>
        <taxon>Bacillati</taxon>
        <taxon>Bacillota</taxon>
        <taxon>Clostridia</taxon>
        <taxon>Eubacteriales</taxon>
        <taxon>Clostridiaceae</taxon>
        <taxon>Clostridium</taxon>
    </lineage>
</organism>
<feature type="zinc finger region" description="CR-type" evidence="10">
    <location>
        <begin position="131"/>
        <end position="213"/>
    </location>
</feature>
<dbReference type="PANTHER" id="PTHR43096">
    <property type="entry name" value="DNAJ HOMOLOG 1, MITOCHONDRIAL-RELATED"/>
    <property type="match status" value="1"/>
</dbReference>
<feature type="binding site" evidence="9">
    <location>
        <position position="164"/>
    </location>
    <ligand>
        <name>Zn(2+)</name>
        <dbReference type="ChEBI" id="CHEBI:29105"/>
        <label>2</label>
    </ligand>
</feature>
<evidence type="ECO:0000313" key="14">
    <source>
        <dbReference type="EMBL" id="MBU3160102.1"/>
    </source>
</evidence>
<evidence type="ECO:0000256" key="2">
    <source>
        <dbReference type="ARBA" id="ARBA00022705"/>
    </source>
</evidence>
<dbReference type="PROSITE" id="PS00636">
    <property type="entry name" value="DNAJ_1"/>
    <property type="match status" value="1"/>
</dbReference>
<feature type="binding site" evidence="9">
    <location>
        <position position="187"/>
    </location>
    <ligand>
        <name>Zn(2+)</name>
        <dbReference type="ChEBI" id="CHEBI:29105"/>
        <label>2</label>
    </ligand>
</feature>
<dbReference type="RefSeq" id="WP_216148915.1">
    <property type="nucleotide sequence ID" value="NZ_JAHLDV010000020.1"/>
</dbReference>
<dbReference type="CDD" id="cd10719">
    <property type="entry name" value="DnaJ_zf"/>
    <property type="match status" value="1"/>
</dbReference>
<evidence type="ECO:0000256" key="8">
    <source>
        <dbReference type="ARBA" id="ARBA00023186"/>
    </source>
</evidence>
<feature type="binding site" evidence="9">
    <location>
        <position position="144"/>
    </location>
    <ligand>
        <name>Zn(2+)</name>
        <dbReference type="ChEBI" id="CHEBI:29105"/>
        <label>1</label>
    </ligand>
</feature>
<name>A0ABS6BTF1_9CLOT</name>
<dbReference type="EMBL" id="JAHLDV010000020">
    <property type="protein sequence ID" value="MBU3160102.1"/>
    <property type="molecule type" value="Genomic_DNA"/>
</dbReference>
<keyword evidence="5 9" id="KW-0863">Zinc-finger</keyword>
<evidence type="ECO:0000256" key="5">
    <source>
        <dbReference type="ARBA" id="ARBA00022771"/>
    </source>
</evidence>
<comment type="function">
    <text evidence="9">Participates actively in the response to hyperosmotic and heat shock by preventing the aggregation of stress-denatured proteins and by disaggregating proteins, also in an autonomous, DnaK-independent fashion. Unfolded proteins bind initially to DnaJ; upon interaction with the DnaJ-bound protein, DnaK hydrolyzes its bound ATP, resulting in the formation of a stable complex. GrpE releases ADP from DnaK; ATP binding to DnaK triggers the release of the substrate protein, thus completing the reaction cycle. Several rounds of ATP-dependent interactions between DnaJ, DnaK and GrpE are required for fully efficient folding. Also involved, together with DnaK and GrpE, in the DNA replication of plasmids through activation of initiation proteins.</text>
</comment>
<reference evidence="14 15" key="1">
    <citation type="submission" date="2021-06" db="EMBL/GenBank/DDBJ databases">
        <title>Clostridia strains as spoilage organisms.</title>
        <authorList>
            <person name="Wambui J."/>
            <person name="Stephan R."/>
            <person name="Stevens M.J.A."/>
        </authorList>
    </citation>
    <scope>NUCLEOTIDE SEQUENCE [LARGE SCALE GENOMIC DNA]</scope>
    <source>
        <strain evidence="14 15">DSM 14204</strain>
    </source>
</reference>
<dbReference type="InterPro" id="IPR002939">
    <property type="entry name" value="DnaJ_C"/>
</dbReference>
<feature type="binding site" evidence="9">
    <location>
        <position position="161"/>
    </location>
    <ligand>
        <name>Zn(2+)</name>
        <dbReference type="ChEBI" id="CHEBI:29105"/>
        <label>2</label>
    </ligand>
</feature>
<evidence type="ECO:0000256" key="11">
    <source>
        <dbReference type="SAM" id="MobiDB-lite"/>
    </source>
</evidence>
<dbReference type="Pfam" id="PF00226">
    <property type="entry name" value="DnaJ"/>
    <property type="match status" value="1"/>
</dbReference>
<feature type="repeat" description="CXXCXGXG motif" evidence="9">
    <location>
        <begin position="187"/>
        <end position="194"/>
    </location>
</feature>
<dbReference type="PROSITE" id="PS51188">
    <property type="entry name" value="ZF_CR"/>
    <property type="match status" value="1"/>
</dbReference>
<evidence type="ECO:0000256" key="7">
    <source>
        <dbReference type="ARBA" id="ARBA00023016"/>
    </source>
</evidence>
<keyword evidence="3 9" id="KW-0479">Metal-binding</keyword>
<dbReference type="NCBIfam" id="TIGR02349">
    <property type="entry name" value="DnaJ_bact"/>
    <property type="match status" value="1"/>
</dbReference>
<evidence type="ECO:0000256" key="3">
    <source>
        <dbReference type="ARBA" id="ARBA00022723"/>
    </source>
</evidence>
<gene>
    <name evidence="9 14" type="primary">dnaJ</name>
    <name evidence="14" type="ORF">KPL37_10085</name>
</gene>